<evidence type="ECO:0000256" key="1">
    <source>
        <dbReference type="ARBA" id="ARBA00022475"/>
    </source>
</evidence>
<reference evidence="4 5" key="1">
    <citation type="submission" date="2017-02" db="EMBL/GenBank/DDBJ databases">
        <title>Bacillus pseudomycoides isolate FSL K6-0042.</title>
        <authorList>
            <person name="Kovac J."/>
        </authorList>
    </citation>
    <scope>NUCLEOTIDE SEQUENCE [LARGE SCALE GENOMIC DNA]</scope>
    <source>
        <strain evidence="4 5">FSL K6-0042</strain>
    </source>
</reference>
<dbReference type="AlphaFoldDB" id="A0A1Y3MIL8"/>
<dbReference type="Pfam" id="PF07348">
    <property type="entry name" value="Syd"/>
    <property type="match status" value="1"/>
</dbReference>
<dbReference type="SUPFAM" id="SSF160631">
    <property type="entry name" value="SMI1/KNR4-like"/>
    <property type="match status" value="1"/>
</dbReference>
<dbReference type="EMBL" id="MWPX01000002">
    <property type="protein sequence ID" value="OUM50278.1"/>
    <property type="molecule type" value="Genomic_DNA"/>
</dbReference>
<dbReference type="InterPro" id="IPR009948">
    <property type="entry name" value="Syd"/>
</dbReference>
<dbReference type="InterPro" id="IPR038228">
    <property type="entry name" value="Syd_sf"/>
</dbReference>
<dbReference type="RefSeq" id="WP_088093715.1">
    <property type="nucleotide sequence ID" value="NZ_JBLOJB010000019.1"/>
</dbReference>
<dbReference type="CDD" id="cd16323">
    <property type="entry name" value="Syd"/>
    <property type="match status" value="1"/>
</dbReference>
<name>A0A1Y3MIL8_9BACI</name>
<evidence type="ECO:0000256" key="2">
    <source>
        <dbReference type="ARBA" id="ARBA00022519"/>
    </source>
</evidence>
<gene>
    <name evidence="4" type="ORF">BW425_04145</name>
</gene>
<dbReference type="Proteomes" id="UP000195321">
    <property type="component" value="Unassembled WGS sequence"/>
</dbReference>
<evidence type="ECO:0000313" key="4">
    <source>
        <dbReference type="EMBL" id="OUM50278.1"/>
    </source>
</evidence>
<accession>A0A1Y3MIL8</accession>
<sequence>MKEEMKQYFHILLKEWKDFNDSLPKSPWIEEADSFIYEGEPDAEEYVFWKPIEKDVLHDFSVIEKKLAIQLHHSIKEYYNSYCFFDLAGSYLEYNLELNPVIPGIELRDFYITLQGYKKSHHNELKSIPIGMECNGLLVVVDNENGQVKIEDYEKGSLEVISNSLAELISML</sequence>
<comment type="caution">
    <text evidence="4">The sequence shown here is derived from an EMBL/GenBank/DDBJ whole genome shotgun (WGS) entry which is preliminary data.</text>
</comment>
<evidence type="ECO:0000256" key="3">
    <source>
        <dbReference type="ARBA" id="ARBA00023136"/>
    </source>
</evidence>
<keyword evidence="2" id="KW-0997">Cell inner membrane</keyword>
<protein>
    <submittedName>
        <fullName evidence="4">SecY interacting protein Syd</fullName>
    </submittedName>
</protein>
<organism evidence="4 5">
    <name type="scientific">Bacillus pseudomycoides</name>
    <dbReference type="NCBI Taxonomy" id="64104"/>
    <lineage>
        <taxon>Bacteria</taxon>
        <taxon>Bacillati</taxon>
        <taxon>Bacillota</taxon>
        <taxon>Bacilli</taxon>
        <taxon>Bacillales</taxon>
        <taxon>Bacillaceae</taxon>
        <taxon>Bacillus</taxon>
        <taxon>Bacillus cereus group</taxon>
    </lineage>
</organism>
<proteinExistence type="predicted"/>
<evidence type="ECO:0000313" key="5">
    <source>
        <dbReference type="Proteomes" id="UP000195321"/>
    </source>
</evidence>
<keyword evidence="1" id="KW-1003">Cell membrane</keyword>
<dbReference type="InterPro" id="IPR037883">
    <property type="entry name" value="Knr4/Smi1-like_sf"/>
</dbReference>
<dbReference type="Gene3D" id="3.40.1580.20">
    <property type="entry name" value="Syd protein"/>
    <property type="match status" value="1"/>
</dbReference>
<dbReference type="GO" id="GO:0009898">
    <property type="term" value="C:cytoplasmic side of plasma membrane"/>
    <property type="evidence" value="ECO:0007669"/>
    <property type="project" value="InterPro"/>
</dbReference>
<keyword evidence="3" id="KW-0472">Membrane</keyword>